<dbReference type="STRING" id="520767.ATZ99_01550"/>
<dbReference type="PATRIC" id="fig|520767.4.peg.162"/>
<organism evidence="3 4">
    <name type="scientific">Thermovenabulum gondwanense</name>
    <dbReference type="NCBI Taxonomy" id="520767"/>
    <lineage>
        <taxon>Bacteria</taxon>
        <taxon>Bacillati</taxon>
        <taxon>Bacillota</taxon>
        <taxon>Clostridia</taxon>
        <taxon>Thermosediminibacterales</taxon>
        <taxon>Thermosediminibacteraceae</taxon>
        <taxon>Thermovenabulum</taxon>
    </lineage>
</organism>
<dbReference type="RefSeq" id="WP_068747347.1">
    <property type="nucleotide sequence ID" value="NZ_LOHZ01000015.1"/>
</dbReference>
<name>A0A162N0U3_9FIRM</name>
<evidence type="ECO:0000313" key="4">
    <source>
        <dbReference type="Proteomes" id="UP000075737"/>
    </source>
</evidence>
<feature type="signal peptide" evidence="1">
    <location>
        <begin position="1"/>
        <end position="26"/>
    </location>
</feature>
<accession>A0A162N0U3</accession>
<feature type="domain" description="GerMN" evidence="2">
    <location>
        <begin position="198"/>
        <end position="286"/>
    </location>
</feature>
<dbReference type="AlphaFoldDB" id="A0A162N0U3"/>
<dbReference type="Pfam" id="PF10646">
    <property type="entry name" value="Germane"/>
    <property type="match status" value="2"/>
</dbReference>
<dbReference type="OrthoDB" id="9809406at2"/>
<dbReference type="Proteomes" id="UP000075737">
    <property type="component" value="Unassembled WGS sequence"/>
</dbReference>
<feature type="chain" id="PRO_5007837518" evidence="1">
    <location>
        <begin position="27"/>
        <end position="304"/>
    </location>
</feature>
<reference evidence="3 4" key="1">
    <citation type="submission" date="2015-12" db="EMBL/GenBank/DDBJ databases">
        <title>Draft genome of Thermovenabulum gondwanense isolated from a red thermophilic microbial mat colonisisng an outflow channel of a bore well.</title>
        <authorList>
            <person name="Patel B.K."/>
        </authorList>
    </citation>
    <scope>NUCLEOTIDE SEQUENCE [LARGE SCALE GENOMIC DNA]</scope>
    <source>
        <strain evidence="3 4">R270</strain>
    </source>
</reference>
<dbReference type="InterPro" id="IPR019606">
    <property type="entry name" value="GerMN"/>
</dbReference>
<evidence type="ECO:0000259" key="2">
    <source>
        <dbReference type="SMART" id="SM00909"/>
    </source>
</evidence>
<keyword evidence="1" id="KW-0732">Signal</keyword>
<dbReference type="EMBL" id="LOHZ01000015">
    <property type="protein sequence ID" value="KYO68646.1"/>
    <property type="molecule type" value="Genomic_DNA"/>
</dbReference>
<dbReference type="PROSITE" id="PS51257">
    <property type="entry name" value="PROKAR_LIPOPROTEIN"/>
    <property type="match status" value="1"/>
</dbReference>
<evidence type="ECO:0000256" key="1">
    <source>
        <dbReference type="SAM" id="SignalP"/>
    </source>
</evidence>
<sequence>MKKIFFVLSLLFLCLTLLASCSTKQAEEKAKVTLYYASLGNDKIIGEEREINLKKGESLPKKALEELIKGPSKPELRNNIPAETKILDLDIKDKIATVNFSKEFSQFPGIMAESFAIISVVNTLTEFPEIEKVHILVDGKELLAPSGMPYGLLKRYDLASINNSIIMNKTTITLYFSDDGANYLVPEYREVVKDKPLEQIIVEELIKGPQQPGHYKTIPPETKLLSIKVENGTAVVNFSKELKTKHWGGSTGEAFTIFSIVNSLTELPEIKKVEFLIEGKKEETLAGHMIFSEPFTRNENMIKK</sequence>
<keyword evidence="4" id="KW-1185">Reference proteome</keyword>
<gene>
    <name evidence="3" type="primary">gerM_1</name>
    <name evidence="3" type="ORF">ATZ99_01550</name>
</gene>
<dbReference type="SMART" id="SM00909">
    <property type="entry name" value="Germane"/>
    <property type="match status" value="2"/>
</dbReference>
<feature type="domain" description="GerMN" evidence="2">
    <location>
        <begin position="60"/>
        <end position="146"/>
    </location>
</feature>
<proteinExistence type="predicted"/>
<evidence type="ECO:0000313" key="3">
    <source>
        <dbReference type="EMBL" id="KYO68646.1"/>
    </source>
</evidence>
<protein>
    <submittedName>
        <fullName evidence="3">Spore germination protein GerM</fullName>
    </submittedName>
</protein>
<comment type="caution">
    <text evidence="3">The sequence shown here is derived from an EMBL/GenBank/DDBJ whole genome shotgun (WGS) entry which is preliminary data.</text>
</comment>